<name>A0AAX4HFA5_9ASCO</name>
<evidence type="ECO:0000256" key="14">
    <source>
        <dbReference type="ARBA" id="ARBA00045103"/>
    </source>
</evidence>
<evidence type="ECO:0000256" key="8">
    <source>
        <dbReference type="ARBA" id="ARBA00022676"/>
    </source>
</evidence>
<comment type="pathway">
    <text evidence="3 16">Protein modification; protein glycosylation.</text>
</comment>
<dbReference type="Gene3D" id="3.40.50.2000">
    <property type="entry name" value="Glycogen Phosphorylase B"/>
    <property type="match status" value="2"/>
</dbReference>
<evidence type="ECO:0000256" key="15">
    <source>
        <dbReference type="ARBA" id="ARBA00045104"/>
    </source>
</evidence>
<keyword evidence="11 16" id="KW-0256">Endoplasmic reticulum</keyword>
<dbReference type="PANTHER" id="PTHR45918">
    <property type="entry name" value="ALPHA-1,3/1,6-MANNOSYLTRANSFERASE ALG2"/>
    <property type="match status" value="1"/>
</dbReference>
<dbReference type="AlphaFoldDB" id="A0AAX4HFA5"/>
<keyword evidence="12" id="KW-1133">Transmembrane helix</keyword>
<dbReference type="GO" id="GO:0102704">
    <property type="term" value="F:GDP-Man:Man(2)GlcNAc(2)-PP-Dol alpha-1,6-mannosyltransferase activity"/>
    <property type="evidence" value="ECO:0007669"/>
    <property type="project" value="UniProtKB-UniRule"/>
</dbReference>
<evidence type="ECO:0000256" key="5">
    <source>
        <dbReference type="ARBA" id="ARBA00011969"/>
    </source>
</evidence>
<dbReference type="PANTHER" id="PTHR45918:SF1">
    <property type="entry name" value="ALPHA-1,3_1,6-MANNOSYLTRANSFERASE ALG2"/>
    <property type="match status" value="1"/>
</dbReference>
<dbReference type="InterPro" id="IPR001296">
    <property type="entry name" value="Glyco_trans_1"/>
</dbReference>
<reference evidence="19 20" key="1">
    <citation type="submission" date="2023-10" db="EMBL/GenBank/DDBJ databases">
        <title>Draft Genome Sequence of Candida saopaulonensis from a very Premature Infant with Sepsis.</title>
        <authorList>
            <person name="Ning Y."/>
            <person name="Dai R."/>
            <person name="Xiao M."/>
            <person name="Xu Y."/>
            <person name="Yan Q."/>
            <person name="Zhang L."/>
        </authorList>
    </citation>
    <scope>NUCLEOTIDE SEQUENCE [LARGE SCALE GENOMIC DNA]</scope>
    <source>
        <strain evidence="19 20">19XY460</strain>
    </source>
</reference>
<dbReference type="EMBL" id="CP138898">
    <property type="protein sequence ID" value="WPK27043.1"/>
    <property type="molecule type" value="Genomic_DNA"/>
</dbReference>
<evidence type="ECO:0000256" key="13">
    <source>
        <dbReference type="ARBA" id="ARBA00023136"/>
    </source>
</evidence>
<dbReference type="CDD" id="cd03805">
    <property type="entry name" value="GT4_ALG2-like"/>
    <property type="match status" value="1"/>
</dbReference>
<comment type="function">
    <text evidence="1 16">Mannosylates Man(2)GlcNAc(2)-dolichol diphosphate and Man(1)GlcNAc(2)-dolichol diphosphate to form Man(3)GlcNAc(2)-dolichol diphosphate.</text>
</comment>
<evidence type="ECO:0000259" key="17">
    <source>
        <dbReference type="Pfam" id="PF00534"/>
    </source>
</evidence>
<dbReference type="KEGG" id="asau:88175474"/>
<keyword evidence="20" id="KW-1185">Reference proteome</keyword>
<keyword evidence="9 16" id="KW-0808">Transferase</keyword>
<dbReference type="EC" id="2.4.1.257" evidence="5 16"/>
<accession>A0AAX4HFA5</accession>
<dbReference type="InterPro" id="IPR028098">
    <property type="entry name" value="Glyco_trans_4-like_N"/>
</dbReference>
<keyword evidence="8 16" id="KW-0328">Glycosyltransferase</keyword>
<evidence type="ECO:0000259" key="18">
    <source>
        <dbReference type="Pfam" id="PF13439"/>
    </source>
</evidence>
<proteinExistence type="inferred from homology"/>
<evidence type="ECO:0000256" key="12">
    <source>
        <dbReference type="ARBA" id="ARBA00022989"/>
    </source>
</evidence>
<evidence type="ECO:0000256" key="2">
    <source>
        <dbReference type="ARBA" id="ARBA00004586"/>
    </source>
</evidence>
<organism evidence="19 20">
    <name type="scientific">Australozyma saopauloensis</name>
    <dbReference type="NCBI Taxonomy" id="291208"/>
    <lineage>
        <taxon>Eukaryota</taxon>
        <taxon>Fungi</taxon>
        <taxon>Dikarya</taxon>
        <taxon>Ascomycota</taxon>
        <taxon>Saccharomycotina</taxon>
        <taxon>Pichiomycetes</taxon>
        <taxon>Metschnikowiaceae</taxon>
        <taxon>Australozyma</taxon>
    </lineage>
</organism>
<evidence type="ECO:0000256" key="1">
    <source>
        <dbReference type="ARBA" id="ARBA00003142"/>
    </source>
</evidence>
<keyword evidence="13" id="KW-0472">Membrane</keyword>
<evidence type="ECO:0000313" key="19">
    <source>
        <dbReference type="EMBL" id="WPK27043.1"/>
    </source>
</evidence>
<evidence type="ECO:0000256" key="16">
    <source>
        <dbReference type="RuleBase" id="RU367136"/>
    </source>
</evidence>
<dbReference type="GeneID" id="88175474"/>
<dbReference type="Proteomes" id="UP001338582">
    <property type="component" value="Chromosome 5"/>
</dbReference>
<comment type="similarity">
    <text evidence="4 16">Belongs to the glycosyltransferase group 1 family.</text>
</comment>
<evidence type="ECO:0000256" key="7">
    <source>
        <dbReference type="ARBA" id="ARBA00019218"/>
    </source>
</evidence>
<dbReference type="EC" id="2.4.1.132" evidence="6 16"/>
<evidence type="ECO:0000256" key="11">
    <source>
        <dbReference type="ARBA" id="ARBA00022824"/>
    </source>
</evidence>
<sequence length="459" mass="52090">MTKIAFIHPDLGIGGAERLVVDAAVGLQSNGHEVTVFTSHCDKSHCFEEVSSGVLKVKVLGDFLPISVMGKLHILCAILRQFYLVICLIWTGQINQFDYFIVDQLSFCVPFLSLFSRKDTKVLFYCHFPDLLLSKQTSFIKSLYRKPFDAIEEWTTGTSDNIVVNSSFTRSIFHQTFTSLSSIEPGIIYPCVDTEAPQEDNSDAEKELLDFMKGRKFVLSINRFERLKNIGLAIKAFADALNSFKENEKPLLIVAGGYDPRVRENVEYLQELERLCEQLKLVHYTFRGKLVLMPGKTQVLFMPSVKTSIKNAALKKAELLLYTPTFEHFGIVPVESMLNKTPVLAINRGGPLESIVNYDGSNLNEATGYNRLNEVKEWSDVLTAHILELDSQSKETMGNNGLDRVHKLFSREKMTEAFEHELKACKLRTRSKGLIYQVCELWKLWVLSLSLLVIAIVYY</sequence>
<evidence type="ECO:0000256" key="3">
    <source>
        <dbReference type="ARBA" id="ARBA00004922"/>
    </source>
</evidence>
<keyword evidence="10" id="KW-0812">Transmembrane</keyword>
<dbReference type="GO" id="GO:0004378">
    <property type="term" value="F:GDP-Man:Man(1)GlcNAc(2)-PP-Dol alpha-1,3-mannosyltransferase activity"/>
    <property type="evidence" value="ECO:0007669"/>
    <property type="project" value="UniProtKB-UniRule"/>
</dbReference>
<evidence type="ECO:0000313" key="20">
    <source>
        <dbReference type="Proteomes" id="UP001338582"/>
    </source>
</evidence>
<dbReference type="InterPro" id="IPR027054">
    <property type="entry name" value="ALG2"/>
</dbReference>
<comment type="subcellular location">
    <subcellularLocation>
        <location evidence="2 16">Endoplasmic reticulum membrane</location>
    </subcellularLocation>
</comment>
<dbReference type="Pfam" id="PF00534">
    <property type="entry name" value="Glycos_transf_1"/>
    <property type="match status" value="1"/>
</dbReference>
<evidence type="ECO:0000256" key="9">
    <source>
        <dbReference type="ARBA" id="ARBA00022679"/>
    </source>
</evidence>
<dbReference type="RefSeq" id="XP_062879421.1">
    <property type="nucleotide sequence ID" value="XM_063023351.1"/>
</dbReference>
<feature type="domain" description="Glycosyltransferase subfamily 4-like N-terminal" evidence="18">
    <location>
        <begin position="13"/>
        <end position="195"/>
    </location>
</feature>
<dbReference type="SUPFAM" id="SSF53756">
    <property type="entry name" value="UDP-Glycosyltransferase/glycogen phosphorylase"/>
    <property type="match status" value="1"/>
</dbReference>
<evidence type="ECO:0000256" key="6">
    <source>
        <dbReference type="ARBA" id="ARBA00012649"/>
    </source>
</evidence>
<gene>
    <name evidence="19" type="ORF">PUMCH_004414</name>
</gene>
<feature type="domain" description="Glycosyl transferase family 1" evidence="17">
    <location>
        <begin position="209"/>
        <end position="359"/>
    </location>
</feature>
<protein>
    <recommendedName>
        <fullName evidence="7 16">Alpha-1,3/1,6-mannosyltransferase ALG2</fullName>
        <ecNumber evidence="6 16">2.4.1.132</ecNumber>
        <ecNumber evidence="5 16">2.4.1.257</ecNumber>
    </recommendedName>
    <alternativeName>
        <fullName evidence="16">GDP-Man:Man(1)GlcNAc(2)-PP-Dol alpha-1,3-mannosyltransferase</fullName>
    </alternativeName>
</protein>
<dbReference type="GO" id="GO:0005789">
    <property type="term" value="C:endoplasmic reticulum membrane"/>
    <property type="evidence" value="ECO:0007669"/>
    <property type="project" value="UniProtKB-SubCell"/>
</dbReference>
<comment type="catalytic activity">
    <reaction evidence="15 16">
        <text>an alpha-D-Man-(1-&gt;3)-beta-D-Man-(1-&gt;4)-beta-D-GlcNAc-(1-&gt;4)-alpha-D-GlcNAc-diphospho-di-trans,poly-cis-dolichol + GDP-alpha-D-mannose = an alpha-D-Man-(1-&gt;3)-[alpha-D-Man-(1-&gt;6)]-beta-D-Man-(1-&gt;4)-beta-D-GlcNAc-(1-&gt;4)-alpha-D-GlcNAc-diphospho-di-trans,poly-cis-dolichol + GDP + H(+)</text>
        <dbReference type="Rhea" id="RHEA:29519"/>
        <dbReference type="Rhea" id="RHEA-COMP:19513"/>
        <dbReference type="Rhea" id="RHEA-COMP:19515"/>
        <dbReference type="ChEBI" id="CHEBI:15378"/>
        <dbReference type="ChEBI" id="CHEBI:57527"/>
        <dbReference type="ChEBI" id="CHEBI:58189"/>
        <dbReference type="ChEBI" id="CHEBI:132510"/>
        <dbReference type="ChEBI" id="CHEBI:132511"/>
        <dbReference type="EC" id="2.4.1.257"/>
    </reaction>
    <physiologicalReaction direction="left-to-right" evidence="15 16">
        <dbReference type="Rhea" id="RHEA:29520"/>
    </physiologicalReaction>
</comment>
<evidence type="ECO:0000256" key="4">
    <source>
        <dbReference type="ARBA" id="ARBA00006122"/>
    </source>
</evidence>
<dbReference type="Pfam" id="PF13439">
    <property type="entry name" value="Glyco_transf_4"/>
    <property type="match status" value="1"/>
</dbReference>
<comment type="catalytic activity">
    <reaction evidence="14 16">
        <text>a beta-D-Man-(1-&gt;4)-beta-D-GlcNAc-(1-&gt;4)-alpha-D-GlcNAc-diphospho-di-trans,poly-cis-dolichol + GDP-alpha-D-mannose = an alpha-D-Man-(1-&gt;3)-beta-D-Man-(1-&gt;4)-beta-D-GlcNAc-(1-&gt;4)-alpha-D-GlcNAc-diphospho-di-trans,poly-cis-dolichol + GDP + H(+)</text>
        <dbReference type="Rhea" id="RHEA:29515"/>
        <dbReference type="Rhea" id="RHEA-COMP:19511"/>
        <dbReference type="Rhea" id="RHEA-COMP:19513"/>
        <dbReference type="ChEBI" id="CHEBI:15378"/>
        <dbReference type="ChEBI" id="CHEBI:57527"/>
        <dbReference type="ChEBI" id="CHEBI:58189"/>
        <dbReference type="ChEBI" id="CHEBI:58472"/>
        <dbReference type="ChEBI" id="CHEBI:132510"/>
        <dbReference type="EC" id="2.4.1.132"/>
    </reaction>
    <physiologicalReaction direction="left-to-right" evidence="14 16">
        <dbReference type="Rhea" id="RHEA:29516"/>
    </physiologicalReaction>
</comment>
<evidence type="ECO:0000256" key="10">
    <source>
        <dbReference type="ARBA" id="ARBA00022692"/>
    </source>
</evidence>